<keyword evidence="3" id="KW-1185">Reference proteome</keyword>
<dbReference type="EMBL" id="CP075371">
    <property type="protein sequence ID" value="QVT79012.1"/>
    <property type="molecule type" value="Genomic_DNA"/>
</dbReference>
<accession>A0ABX8EFY5</accession>
<feature type="signal peptide" evidence="1">
    <location>
        <begin position="1"/>
        <end position="37"/>
    </location>
</feature>
<dbReference type="Pfam" id="PF13620">
    <property type="entry name" value="CarboxypepD_reg"/>
    <property type="match status" value="1"/>
</dbReference>
<dbReference type="Proteomes" id="UP000679307">
    <property type="component" value="Chromosome"/>
</dbReference>
<evidence type="ECO:0008006" key="4">
    <source>
        <dbReference type="Google" id="ProtNLM"/>
    </source>
</evidence>
<feature type="chain" id="PRO_5045855921" description="Alpha-amylase" evidence="1">
    <location>
        <begin position="38"/>
        <end position="617"/>
    </location>
</feature>
<evidence type="ECO:0000256" key="1">
    <source>
        <dbReference type="SAM" id="SignalP"/>
    </source>
</evidence>
<sequence>MVAWGAKVFVVGRNKFTLGAGRLFLVATMLAFLSAFAVVATNSAAVAADSATIAGTLTRTSGAGSPSTTVAVTRPDGTMVASTSTAGDGTYSVGSLPAGDYRLKFTGTGLITQWYGGGEDIASGTIVTVGDGESATAPAVIRQGGVITGSMLNADGTTFSATVTAQGPYQGAPAATTRGSYTLRLNTEEPVKVRADLNDTRKFDIWAGEAFSEETSPAVQVDAEQTLSGIDLRYPEVGRLLGKVTNSFDAPLDGSAQAYALDRGQVVPLSNSESRAGKTQDYSLTVPANVPVTVKSEPMRNNFGEAYEGAFLGGGALPEDATFLTVAKDEARYGVDVALQGGKAISGYVTDQSDVAIEGVTVTAFQGSRVVSRGTTSASGYYILPGIGYISLGDVQVRFTGETIVEQWYAGAATQSEATTVTTFGSFGSNKNVALEYLPEYRLVNVAPPTIAGSVTPSGWVEAVPGEWNKKPTSREFSWYCDGVYTYNGGTTWSVGDRGCREISVREVARLPGHQSGVAFSAPVAVTAKSELQVSARERVGKVILKSRVTTPGVRNPGGTLRILRGTKQLAKYRITSTPATMSYAYRGRRGPQTFVVKYSGSDTATAASKKVRAVVR</sequence>
<reference evidence="2 3" key="1">
    <citation type="submission" date="2021-05" db="EMBL/GenBank/DDBJ databases">
        <title>Complete genome of Nocardioides aquaticus KCTC 9944T isolated from meromictic and hypersaline Ekho Lake, Antarctica.</title>
        <authorList>
            <person name="Hwang K."/>
            <person name="Kim K.M."/>
            <person name="Choe H."/>
        </authorList>
    </citation>
    <scope>NUCLEOTIDE SEQUENCE [LARGE SCALE GENOMIC DNA]</scope>
    <source>
        <strain evidence="2 3">KCTC 9944</strain>
    </source>
</reference>
<gene>
    <name evidence="2" type="ORF">ENKNEFLB_01392</name>
</gene>
<protein>
    <recommendedName>
        <fullName evidence="4">Alpha-amylase</fullName>
    </recommendedName>
</protein>
<proteinExistence type="predicted"/>
<evidence type="ECO:0000313" key="2">
    <source>
        <dbReference type="EMBL" id="QVT79012.1"/>
    </source>
</evidence>
<name>A0ABX8EFY5_9ACTN</name>
<keyword evidence="1" id="KW-0732">Signal</keyword>
<organism evidence="2 3">
    <name type="scientific">Nocardioides aquaticus</name>
    <dbReference type="NCBI Taxonomy" id="160826"/>
    <lineage>
        <taxon>Bacteria</taxon>
        <taxon>Bacillati</taxon>
        <taxon>Actinomycetota</taxon>
        <taxon>Actinomycetes</taxon>
        <taxon>Propionibacteriales</taxon>
        <taxon>Nocardioidaceae</taxon>
        <taxon>Nocardioides</taxon>
    </lineage>
</organism>
<evidence type="ECO:0000313" key="3">
    <source>
        <dbReference type="Proteomes" id="UP000679307"/>
    </source>
</evidence>